<dbReference type="InterPro" id="IPR001437">
    <property type="entry name" value="Tscrpt_elong_fac_GreA/B_C"/>
</dbReference>
<name>A0A919GCW9_9ACTN</name>
<evidence type="ECO:0000256" key="2">
    <source>
        <dbReference type="ARBA" id="ARBA00023163"/>
    </source>
</evidence>
<evidence type="ECO:0000313" key="5">
    <source>
        <dbReference type="EMBL" id="GHH82175.1"/>
    </source>
</evidence>
<dbReference type="SUPFAM" id="SSF54534">
    <property type="entry name" value="FKBP-like"/>
    <property type="match status" value="1"/>
</dbReference>
<dbReference type="PIRSF" id="PIRSF006092">
    <property type="entry name" value="GreA_GreB"/>
    <property type="match status" value="1"/>
</dbReference>
<dbReference type="GO" id="GO:0070063">
    <property type="term" value="F:RNA polymerase binding"/>
    <property type="evidence" value="ECO:0007669"/>
    <property type="project" value="InterPro"/>
</dbReference>
<sequence>MTGLPEPISPAARTALEQELATLRTERETVAATLRGTDADSPGDLADQADELQRATEAARLDSRIAVIEARLAQAAAAAPPAPGVVGVGSTVTVRFSDGATRSVHLGEIADAADNALVTADSPLGRALLGHGAGETVSYRTPGGPASAVVVSVGAPPAPA</sequence>
<dbReference type="Proteomes" id="UP000617734">
    <property type="component" value="Unassembled WGS sequence"/>
</dbReference>
<dbReference type="GO" id="GO:0032784">
    <property type="term" value="P:regulation of DNA-templated transcription elongation"/>
    <property type="evidence" value="ECO:0007669"/>
    <property type="project" value="InterPro"/>
</dbReference>
<proteinExistence type="predicted"/>
<dbReference type="GO" id="GO:0003746">
    <property type="term" value="F:translation elongation factor activity"/>
    <property type="evidence" value="ECO:0007669"/>
    <property type="project" value="UniProtKB-KW"/>
</dbReference>
<dbReference type="InterPro" id="IPR022691">
    <property type="entry name" value="Tscrpt_elong_fac_GreA/B_N"/>
</dbReference>
<accession>A0A919GCW9</accession>
<reference evidence="5" key="2">
    <citation type="submission" date="2020-09" db="EMBL/GenBank/DDBJ databases">
        <authorList>
            <person name="Sun Q."/>
            <person name="Ohkuma M."/>
        </authorList>
    </citation>
    <scope>NUCLEOTIDE SEQUENCE</scope>
    <source>
        <strain evidence="5">JCM 4646</strain>
    </source>
</reference>
<reference evidence="5" key="1">
    <citation type="journal article" date="2014" name="Int. J. Syst. Evol. Microbiol.">
        <title>Complete genome sequence of Corynebacterium casei LMG S-19264T (=DSM 44701T), isolated from a smear-ripened cheese.</title>
        <authorList>
            <consortium name="US DOE Joint Genome Institute (JGI-PGF)"/>
            <person name="Walter F."/>
            <person name="Albersmeier A."/>
            <person name="Kalinowski J."/>
            <person name="Ruckert C."/>
        </authorList>
    </citation>
    <scope>NUCLEOTIDE SEQUENCE</scope>
    <source>
        <strain evidence="5">JCM 4646</strain>
    </source>
</reference>
<dbReference type="AlphaFoldDB" id="A0A919GCW9"/>
<dbReference type="InterPro" id="IPR023459">
    <property type="entry name" value="Tscrpt_elong_fac_GreA/B_fam"/>
</dbReference>
<gene>
    <name evidence="5" type="primary">greA</name>
    <name evidence="5" type="ORF">GCM10018781_66570</name>
</gene>
<comment type="caution">
    <text evidence="5">The sequence shown here is derived from an EMBL/GenBank/DDBJ whole genome shotgun (WGS) entry which is preliminary data.</text>
</comment>
<dbReference type="GO" id="GO:0003677">
    <property type="term" value="F:DNA binding"/>
    <property type="evidence" value="ECO:0007669"/>
    <property type="project" value="InterPro"/>
</dbReference>
<dbReference type="InterPro" id="IPR036953">
    <property type="entry name" value="GreA/GreB_C_sf"/>
</dbReference>
<protein>
    <submittedName>
        <fullName evidence="5">Transcription elongation factor GreA</fullName>
    </submittedName>
</protein>
<feature type="domain" description="Transcription elongation factor GreA/GreB C-terminal" evidence="3">
    <location>
        <begin position="84"/>
        <end position="153"/>
    </location>
</feature>
<evidence type="ECO:0000256" key="1">
    <source>
        <dbReference type="ARBA" id="ARBA00023015"/>
    </source>
</evidence>
<dbReference type="Gene3D" id="1.10.287.180">
    <property type="entry name" value="Transcription elongation factor, GreA/GreB, N-terminal domain"/>
    <property type="match status" value="1"/>
</dbReference>
<dbReference type="Pfam" id="PF03449">
    <property type="entry name" value="GreA_GreB_N"/>
    <property type="match status" value="1"/>
</dbReference>
<dbReference type="InterPro" id="IPR036805">
    <property type="entry name" value="Tscrpt_elong_fac_GreA/B_N_sf"/>
</dbReference>
<evidence type="ECO:0000259" key="4">
    <source>
        <dbReference type="Pfam" id="PF03449"/>
    </source>
</evidence>
<dbReference type="RefSeq" id="WP_190214642.1">
    <property type="nucleotide sequence ID" value="NZ_BNBO01000057.1"/>
</dbReference>
<feature type="domain" description="Transcription elongation factor GreA/GreB N-terminal" evidence="4">
    <location>
        <begin position="7"/>
        <end position="75"/>
    </location>
</feature>
<dbReference type="Gene3D" id="3.10.50.30">
    <property type="entry name" value="Transcription elongation factor, GreA/GreB, C-terminal domain"/>
    <property type="match status" value="1"/>
</dbReference>
<dbReference type="PANTHER" id="PTHR30437">
    <property type="entry name" value="TRANSCRIPTION ELONGATION FACTOR GREA"/>
    <property type="match status" value="1"/>
</dbReference>
<dbReference type="GO" id="GO:0006354">
    <property type="term" value="P:DNA-templated transcription elongation"/>
    <property type="evidence" value="ECO:0007669"/>
    <property type="project" value="TreeGrafter"/>
</dbReference>
<dbReference type="NCBIfam" id="NF004548">
    <property type="entry name" value="PRK05892.1"/>
    <property type="match status" value="1"/>
</dbReference>
<dbReference type="PANTHER" id="PTHR30437:SF4">
    <property type="entry name" value="TRANSCRIPTION ELONGATION FACTOR GREA"/>
    <property type="match status" value="1"/>
</dbReference>
<dbReference type="EMBL" id="BNBO01000057">
    <property type="protein sequence ID" value="GHH82175.1"/>
    <property type="molecule type" value="Genomic_DNA"/>
</dbReference>
<keyword evidence="5" id="KW-0648">Protein biosynthesis</keyword>
<keyword evidence="1" id="KW-0805">Transcription regulation</keyword>
<evidence type="ECO:0000313" key="6">
    <source>
        <dbReference type="Proteomes" id="UP000617734"/>
    </source>
</evidence>
<keyword evidence="6" id="KW-1185">Reference proteome</keyword>
<keyword evidence="5" id="KW-0251">Elongation factor</keyword>
<dbReference type="GeneID" id="95356932"/>
<dbReference type="Pfam" id="PF01272">
    <property type="entry name" value="GreA_GreB"/>
    <property type="match status" value="1"/>
</dbReference>
<evidence type="ECO:0000259" key="3">
    <source>
        <dbReference type="Pfam" id="PF01272"/>
    </source>
</evidence>
<keyword evidence="2" id="KW-0804">Transcription</keyword>
<organism evidence="5 6">
    <name type="scientific">Kitasatospora indigofera</name>
    <dbReference type="NCBI Taxonomy" id="67307"/>
    <lineage>
        <taxon>Bacteria</taxon>
        <taxon>Bacillati</taxon>
        <taxon>Actinomycetota</taxon>
        <taxon>Actinomycetes</taxon>
        <taxon>Kitasatosporales</taxon>
        <taxon>Streptomycetaceae</taxon>
        <taxon>Kitasatospora</taxon>
    </lineage>
</organism>